<dbReference type="EMBL" id="VSRR010138074">
    <property type="protein sequence ID" value="MPD03819.1"/>
    <property type="molecule type" value="Genomic_DNA"/>
</dbReference>
<reference evidence="1 2" key="1">
    <citation type="submission" date="2019-05" db="EMBL/GenBank/DDBJ databases">
        <title>Another draft genome of Portunus trituberculatus and its Hox gene families provides insights of decapod evolution.</title>
        <authorList>
            <person name="Jeong J.-H."/>
            <person name="Song I."/>
            <person name="Kim S."/>
            <person name="Choi T."/>
            <person name="Kim D."/>
            <person name="Ryu S."/>
            <person name="Kim W."/>
        </authorList>
    </citation>
    <scope>NUCLEOTIDE SEQUENCE [LARGE SCALE GENOMIC DNA]</scope>
    <source>
        <tissue evidence="1">Muscle</tissue>
    </source>
</reference>
<evidence type="ECO:0000313" key="1">
    <source>
        <dbReference type="EMBL" id="MPD03819.1"/>
    </source>
</evidence>
<keyword evidence="2" id="KW-1185">Reference proteome</keyword>
<evidence type="ECO:0000313" key="2">
    <source>
        <dbReference type="Proteomes" id="UP000324222"/>
    </source>
</evidence>
<comment type="caution">
    <text evidence="1">The sequence shown here is derived from an EMBL/GenBank/DDBJ whole genome shotgun (WGS) entry which is preliminary data.</text>
</comment>
<dbReference type="Proteomes" id="UP000324222">
    <property type="component" value="Unassembled WGS sequence"/>
</dbReference>
<organism evidence="1 2">
    <name type="scientific">Portunus trituberculatus</name>
    <name type="common">Swimming crab</name>
    <name type="synonym">Neptunus trituberculatus</name>
    <dbReference type="NCBI Taxonomy" id="210409"/>
    <lineage>
        <taxon>Eukaryota</taxon>
        <taxon>Metazoa</taxon>
        <taxon>Ecdysozoa</taxon>
        <taxon>Arthropoda</taxon>
        <taxon>Crustacea</taxon>
        <taxon>Multicrustacea</taxon>
        <taxon>Malacostraca</taxon>
        <taxon>Eumalacostraca</taxon>
        <taxon>Eucarida</taxon>
        <taxon>Decapoda</taxon>
        <taxon>Pleocyemata</taxon>
        <taxon>Brachyura</taxon>
        <taxon>Eubrachyura</taxon>
        <taxon>Portunoidea</taxon>
        <taxon>Portunidae</taxon>
        <taxon>Portuninae</taxon>
        <taxon>Portunus</taxon>
    </lineage>
</organism>
<dbReference type="AlphaFoldDB" id="A0A5B7KFH2"/>
<sequence>MSSFLGHFVPRFKVNTCHGKHGGVQAAVSAPRVSAVSRSEHVVVQRCQMTSCCWCCC</sequence>
<accession>A0A5B7KFH2</accession>
<protein>
    <submittedName>
        <fullName evidence="1">Uncharacterized protein</fullName>
    </submittedName>
</protein>
<name>A0A5B7KFH2_PORTR</name>
<proteinExistence type="predicted"/>
<gene>
    <name evidence="1" type="ORF">E2C01_099473</name>
</gene>